<reference evidence="3" key="1">
    <citation type="journal article" date="2018" name="Gigascience">
        <title>Genome assembly of the Pink Ipe (Handroanthus impetiginosus, Bignoniaceae), a highly valued, ecologically keystone Neotropical timber forest tree.</title>
        <authorList>
            <person name="Silva-Junior O.B."/>
            <person name="Grattapaglia D."/>
            <person name="Novaes E."/>
            <person name="Collevatti R.G."/>
        </authorList>
    </citation>
    <scope>NUCLEOTIDE SEQUENCE [LARGE SCALE GENOMIC DNA]</scope>
    <source>
        <strain evidence="3">cv. UFG-1</strain>
    </source>
</reference>
<evidence type="ECO:0000313" key="3">
    <source>
        <dbReference type="Proteomes" id="UP000231279"/>
    </source>
</evidence>
<dbReference type="EMBL" id="NKXS01000829">
    <property type="protein sequence ID" value="PIN22073.1"/>
    <property type="molecule type" value="Genomic_DNA"/>
</dbReference>
<dbReference type="Proteomes" id="UP000231279">
    <property type="component" value="Unassembled WGS sequence"/>
</dbReference>
<name>A0A2G9HX63_9LAMI</name>
<evidence type="ECO:0000256" key="1">
    <source>
        <dbReference type="SAM" id="MobiDB-lite"/>
    </source>
</evidence>
<evidence type="ECO:0000313" key="2">
    <source>
        <dbReference type="EMBL" id="PIN22073.1"/>
    </source>
</evidence>
<gene>
    <name evidence="2" type="ORF">CDL12_05217</name>
</gene>
<dbReference type="AlphaFoldDB" id="A0A2G9HX63"/>
<dbReference type="OrthoDB" id="2018987at2759"/>
<organism evidence="2 3">
    <name type="scientific">Handroanthus impetiginosus</name>
    <dbReference type="NCBI Taxonomy" id="429701"/>
    <lineage>
        <taxon>Eukaryota</taxon>
        <taxon>Viridiplantae</taxon>
        <taxon>Streptophyta</taxon>
        <taxon>Embryophyta</taxon>
        <taxon>Tracheophyta</taxon>
        <taxon>Spermatophyta</taxon>
        <taxon>Magnoliopsida</taxon>
        <taxon>eudicotyledons</taxon>
        <taxon>Gunneridae</taxon>
        <taxon>Pentapetalae</taxon>
        <taxon>asterids</taxon>
        <taxon>lamiids</taxon>
        <taxon>Lamiales</taxon>
        <taxon>Bignoniaceae</taxon>
        <taxon>Crescentiina</taxon>
        <taxon>Tabebuia alliance</taxon>
        <taxon>Handroanthus</taxon>
    </lineage>
</organism>
<accession>A0A2G9HX63</accession>
<proteinExistence type="predicted"/>
<feature type="region of interest" description="Disordered" evidence="1">
    <location>
        <begin position="54"/>
        <end position="77"/>
    </location>
</feature>
<sequence>MFMGSTGLKMLREVMMTVTFPVIALFVLIPCPLSCRYHLKVESRVPVWRSYSNLGSGGDKTKSKSRKSHDRSPKSILCGKQGHMKGRRFAPVGLTGCMMGGSESPVVETHTTTSCRSSFRSNGAPQKDAEEIRDICNTPIIYSTITAAKLSFFNSKRQLLNAPPSTLGYSALARTMQISSY</sequence>
<comment type="caution">
    <text evidence="2">The sequence shown here is derived from an EMBL/GenBank/DDBJ whole genome shotgun (WGS) entry which is preliminary data.</text>
</comment>
<protein>
    <submittedName>
        <fullName evidence="2">Uncharacterized protein</fullName>
    </submittedName>
</protein>
<keyword evidence="3" id="KW-1185">Reference proteome</keyword>